<feature type="chain" id="PRO_5019145322" evidence="1">
    <location>
        <begin position="27"/>
        <end position="266"/>
    </location>
</feature>
<evidence type="ECO:0000313" key="3">
    <source>
        <dbReference type="Proteomes" id="UP000283523"/>
    </source>
</evidence>
<gene>
    <name evidence="2" type="ORF">DYU11_18985</name>
</gene>
<proteinExistence type="predicted"/>
<feature type="signal peptide" evidence="1">
    <location>
        <begin position="1"/>
        <end position="26"/>
    </location>
</feature>
<dbReference type="Pfam" id="PF22252">
    <property type="entry name" value="PNGase_F-II_N"/>
    <property type="match status" value="1"/>
</dbReference>
<dbReference type="Proteomes" id="UP000283523">
    <property type="component" value="Unassembled WGS sequence"/>
</dbReference>
<name>A0A418M6C2_9BACT</name>
<dbReference type="OrthoDB" id="1440774at2"/>
<reference evidence="2 3" key="1">
    <citation type="submission" date="2018-08" db="EMBL/GenBank/DDBJ databases">
        <title>Fibrisoma montanum sp. nov., isolated from Danxia mountain soil.</title>
        <authorList>
            <person name="Huang Y."/>
        </authorList>
    </citation>
    <scope>NUCLEOTIDE SEQUENCE [LARGE SCALE GENOMIC DNA]</scope>
    <source>
        <strain evidence="2 3">HYT19</strain>
    </source>
</reference>
<evidence type="ECO:0000256" key="1">
    <source>
        <dbReference type="SAM" id="SignalP"/>
    </source>
</evidence>
<comment type="caution">
    <text evidence="2">The sequence shown here is derived from an EMBL/GenBank/DDBJ whole genome shotgun (WGS) entry which is preliminary data.</text>
</comment>
<accession>A0A418M6C2</accession>
<dbReference type="NCBIfam" id="TIGR01200">
    <property type="entry name" value="GLPGLI"/>
    <property type="match status" value="1"/>
</dbReference>
<organism evidence="2 3">
    <name type="scientific">Fibrisoma montanum</name>
    <dbReference type="NCBI Taxonomy" id="2305895"/>
    <lineage>
        <taxon>Bacteria</taxon>
        <taxon>Pseudomonadati</taxon>
        <taxon>Bacteroidota</taxon>
        <taxon>Cytophagia</taxon>
        <taxon>Cytophagales</taxon>
        <taxon>Spirosomataceae</taxon>
        <taxon>Fibrisoma</taxon>
    </lineage>
</organism>
<dbReference type="RefSeq" id="WP_119669281.1">
    <property type="nucleotide sequence ID" value="NZ_QXED01000005.1"/>
</dbReference>
<dbReference type="InterPro" id="IPR005901">
    <property type="entry name" value="GLPGLI"/>
</dbReference>
<dbReference type="AlphaFoldDB" id="A0A418M6C2"/>
<keyword evidence="1" id="KW-0732">Signal</keyword>
<sequence>MKTHAIALRILLALAGAMSHPLFAQAPTSGQITYEGVRKIDPSGMRIVINGEEVKPGDPNFPTDIPDTRTFSQKLIFAGNFAKEDRGEQNAVIRTFVGGPGGGGAPQTTNMGRPFDEQTFVDLTGQKTITLLTVGKDKEARTYRAEAPIKRVGNWQLTDQTRKIAGYTCRKATVPYRNDTYTVWFTTELPFTYSPIRELTPESGVVLLVESNREQFRATKVAATAVDQNDVQPKAQAETVAPEKLTDLRDKAMADFRQQLMMGERN</sequence>
<evidence type="ECO:0000313" key="2">
    <source>
        <dbReference type="EMBL" id="RIV21488.1"/>
    </source>
</evidence>
<protein>
    <submittedName>
        <fullName evidence="2">GLPGLI family protein</fullName>
    </submittedName>
</protein>
<keyword evidence="3" id="KW-1185">Reference proteome</keyword>
<dbReference type="EMBL" id="QXED01000005">
    <property type="protein sequence ID" value="RIV21488.1"/>
    <property type="molecule type" value="Genomic_DNA"/>
</dbReference>